<feature type="repeat" description="WD" evidence="8">
    <location>
        <begin position="98"/>
        <end position="130"/>
    </location>
</feature>
<dbReference type="InterPro" id="IPR015943">
    <property type="entry name" value="WD40/YVTN_repeat-like_dom_sf"/>
</dbReference>
<dbReference type="Pfam" id="PF00400">
    <property type="entry name" value="WD40"/>
    <property type="match status" value="6"/>
</dbReference>
<keyword evidence="2" id="KW-0963">Cytoplasm</keyword>
<comment type="similarity">
    <text evidence="5">Belongs to the WD repeat MORG1 family.</text>
</comment>
<dbReference type="PROSITE" id="PS50294">
    <property type="entry name" value="WD_REPEATS_REGION"/>
    <property type="match status" value="1"/>
</dbReference>
<dbReference type="PROSITE" id="PS50082">
    <property type="entry name" value="WD_REPEATS_2"/>
    <property type="match status" value="4"/>
</dbReference>
<dbReference type="Proteomes" id="UP000694865">
    <property type="component" value="Unplaced"/>
</dbReference>
<evidence type="ECO:0000313" key="10">
    <source>
        <dbReference type="RefSeq" id="XP_002733281.1"/>
    </source>
</evidence>
<dbReference type="InterPro" id="IPR019775">
    <property type="entry name" value="WD40_repeat_CS"/>
</dbReference>
<dbReference type="InterPro" id="IPR001680">
    <property type="entry name" value="WD40_rpt"/>
</dbReference>
<dbReference type="PROSITE" id="PS00678">
    <property type="entry name" value="WD_REPEATS_1"/>
    <property type="match status" value="1"/>
</dbReference>
<protein>
    <recommendedName>
        <fullName evidence="6">WD repeat domain-containing protein 83</fullName>
    </recommendedName>
    <alternativeName>
        <fullName evidence="7">Mitogen-activated protein kinase organizer 1</fullName>
    </alternativeName>
</protein>
<accession>A0ABM0GMM9</accession>
<comment type="subcellular location">
    <subcellularLocation>
        <location evidence="1">Cytoplasm</location>
    </subcellularLocation>
</comment>
<dbReference type="CDD" id="cd00200">
    <property type="entry name" value="WD40"/>
    <property type="match status" value="1"/>
</dbReference>
<proteinExistence type="inferred from homology"/>
<evidence type="ECO:0000256" key="2">
    <source>
        <dbReference type="ARBA" id="ARBA00022490"/>
    </source>
</evidence>
<feature type="repeat" description="WD" evidence="8">
    <location>
        <begin position="14"/>
        <end position="55"/>
    </location>
</feature>
<dbReference type="InterPro" id="IPR036322">
    <property type="entry name" value="WD40_repeat_dom_sf"/>
</dbReference>
<feature type="repeat" description="WD" evidence="8">
    <location>
        <begin position="56"/>
        <end position="97"/>
    </location>
</feature>
<keyword evidence="9" id="KW-1185">Reference proteome</keyword>
<dbReference type="Gene3D" id="2.130.10.10">
    <property type="entry name" value="YVTN repeat-like/Quinoprotein amine dehydrogenase"/>
    <property type="match status" value="1"/>
</dbReference>
<dbReference type="SMART" id="SM00320">
    <property type="entry name" value="WD40"/>
    <property type="match status" value="7"/>
</dbReference>
<dbReference type="GeneID" id="100372814"/>
<organism evidence="9 10">
    <name type="scientific">Saccoglossus kowalevskii</name>
    <name type="common">Acorn worm</name>
    <dbReference type="NCBI Taxonomy" id="10224"/>
    <lineage>
        <taxon>Eukaryota</taxon>
        <taxon>Metazoa</taxon>
        <taxon>Hemichordata</taxon>
        <taxon>Enteropneusta</taxon>
        <taxon>Harrimaniidae</taxon>
        <taxon>Saccoglossus</taxon>
    </lineage>
</organism>
<dbReference type="InterPro" id="IPR051980">
    <property type="entry name" value="WD_repeat_MORG1"/>
</dbReference>
<evidence type="ECO:0000256" key="4">
    <source>
        <dbReference type="ARBA" id="ARBA00022737"/>
    </source>
</evidence>
<dbReference type="SUPFAM" id="SSF50978">
    <property type="entry name" value="WD40 repeat-like"/>
    <property type="match status" value="1"/>
</dbReference>
<dbReference type="InterPro" id="IPR020472">
    <property type="entry name" value="WD40_PAC1"/>
</dbReference>
<keyword evidence="3 8" id="KW-0853">WD repeat</keyword>
<reference evidence="10" key="1">
    <citation type="submission" date="2025-08" db="UniProtKB">
        <authorList>
            <consortium name="RefSeq"/>
        </authorList>
    </citation>
    <scope>IDENTIFICATION</scope>
    <source>
        <tissue evidence="10">Testes</tissue>
    </source>
</reference>
<sequence length="306" mass="33693">MSSDKLPTKLISTVECKQGAVRAVRFNVDGNYCLTCGSDKSVKLWNPYNGVLLKSYQGHGYEVLDAASSCDNSQFTSCGGDKCVILWDVGTGQILRKFRGHIGRVNCVKFNEEATVVLSGAIDSSVRTWDCRSRRLEPIQVLDEAKDSVSSISVSDHEILTGSVDGKVRRYDLRMGQMYADCVSKHVTSVNFTKDGQCTLVSSLDSTVRLLDKDSGELLGEYAGHKNTEYKIDSCLTNTDTHIVSGSEDGKIYFWDLVEGTIVEAVDKAGRGAVYSLTYHSTDPCLLTASETSFRVWKPQSYEVPE</sequence>
<evidence type="ECO:0000256" key="6">
    <source>
        <dbReference type="ARBA" id="ARBA00040453"/>
    </source>
</evidence>
<evidence type="ECO:0000256" key="1">
    <source>
        <dbReference type="ARBA" id="ARBA00004496"/>
    </source>
</evidence>
<feature type="repeat" description="WD" evidence="8">
    <location>
        <begin position="243"/>
        <end position="265"/>
    </location>
</feature>
<evidence type="ECO:0000256" key="8">
    <source>
        <dbReference type="PROSITE-ProRule" id="PRU00221"/>
    </source>
</evidence>
<dbReference type="RefSeq" id="XP_002733281.1">
    <property type="nucleotide sequence ID" value="XM_002733235.2"/>
</dbReference>
<evidence type="ECO:0000313" key="9">
    <source>
        <dbReference type="Proteomes" id="UP000694865"/>
    </source>
</evidence>
<evidence type="ECO:0000256" key="3">
    <source>
        <dbReference type="ARBA" id="ARBA00022574"/>
    </source>
</evidence>
<evidence type="ECO:0000256" key="5">
    <source>
        <dbReference type="ARBA" id="ARBA00038145"/>
    </source>
</evidence>
<dbReference type="PANTHER" id="PTHR22842">
    <property type="entry name" value="WD40 REPEAT PROTEIN"/>
    <property type="match status" value="1"/>
</dbReference>
<evidence type="ECO:0000256" key="7">
    <source>
        <dbReference type="ARBA" id="ARBA00042222"/>
    </source>
</evidence>
<dbReference type="PRINTS" id="PR00320">
    <property type="entry name" value="GPROTEINBRPT"/>
</dbReference>
<name>A0ABM0GMM9_SACKO</name>
<gene>
    <name evidence="10" type="primary">LOC100372814</name>
</gene>
<keyword evidence="4" id="KW-0677">Repeat</keyword>
<dbReference type="PANTHER" id="PTHR22842:SF3">
    <property type="entry name" value="WD REPEAT DOMAIN-CONTAINING PROTEIN 83"/>
    <property type="match status" value="1"/>
</dbReference>